<dbReference type="PANTHER" id="PTHR21310:SF42">
    <property type="entry name" value="BIFUNCTIONAL AAC_APH"/>
    <property type="match status" value="1"/>
</dbReference>
<feature type="domain" description="Aminoglycoside phosphotransferase" evidence="1">
    <location>
        <begin position="33"/>
        <end position="264"/>
    </location>
</feature>
<proteinExistence type="predicted"/>
<dbReference type="CDD" id="cd05155">
    <property type="entry name" value="APH_ChoK_like_1"/>
    <property type="match status" value="1"/>
</dbReference>
<dbReference type="Proteomes" id="UP000033956">
    <property type="component" value="Unassembled WGS sequence"/>
</dbReference>
<evidence type="ECO:0000313" key="3">
    <source>
        <dbReference type="Proteomes" id="UP000033956"/>
    </source>
</evidence>
<gene>
    <name evidence="2" type="ORF">RS81_02367</name>
</gene>
<dbReference type="SUPFAM" id="SSF56112">
    <property type="entry name" value="Protein kinase-like (PK-like)"/>
    <property type="match status" value="1"/>
</dbReference>
<sequence length="309" mass="33252">MPAAEVEITTGSIRHLLRTQARETLGDAVDDPLRKVAQGWDNEVWRLGEAFAVRLPRRGLAAPLIVNEQRVLPTLAALLAGSGLSLPVPVVAGRPDDTFLWHWSVVAWADGDRGLDIPRARRRGWARPLAHALRALHVPAPADHPVNPVRGVPLVQRDAAFRERLDGLIAVQALTGPTVQTLTAHWDAGLRASAWPGRPVWIHGDLHPGNLVASGPVLRGVIDFGDVTAGDPAYDLAVGWLAFDADGRRDFDRALDGAYDRATLVRAKAWASAVAVILLAHSDDNPDYARLGTETAEELGADSPTWPAG</sequence>
<accession>A0A0M2H3M3</accession>
<dbReference type="Gene3D" id="3.90.1200.10">
    <property type="match status" value="1"/>
</dbReference>
<dbReference type="PIRSF" id="PIRSF000707">
    <property type="entry name" value="Hygromycin-B_kinase"/>
    <property type="match status" value="1"/>
</dbReference>
<name>A0A0M2H3M3_9MICO</name>
<dbReference type="PATRIC" id="fig|92835.4.peg.2399"/>
<dbReference type="InterPro" id="IPR051678">
    <property type="entry name" value="AGP_Transferase"/>
</dbReference>
<organism evidence="2 3">
    <name type="scientific">Microbacterium terrae</name>
    <dbReference type="NCBI Taxonomy" id="69369"/>
    <lineage>
        <taxon>Bacteria</taxon>
        <taxon>Bacillati</taxon>
        <taxon>Actinomycetota</taxon>
        <taxon>Actinomycetes</taxon>
        <taxon>Micrococcales</taxon>
        <taxon>Microbacteriaceae</taxon>
        <taxon>Microbacterium</taxon>
    </lineage>
</organism>
<dbReference type="InterPro" id="IPR002575">
    <property type="entry name" value="Aminoglycoside_PTrfase"/>
</dbReference>
<dbReference type="EMBL" id="JYIZ01000053">
    <property type="protein sequence ID" value="KJL38955.1"/>
    <property type="molecule type" value="Genomic_DNA"/>
</dbReference>
<comment type="caution">
    <text evidence="2">The sequence shown here is derived from an EMBL/GenBank/DDBJ whole genome shotgun (WGS) entry which is preliminary data.</text>
</comment>
<evidence type="ECO:0000259" key="1">
    <source>
        <dbReference type="Pfam" id="PF01636"/>
    </source>
</evidence>
<dbReference type="Gene3D" id="3.30.200.20">
    <property type="entry name" value="Phosphorylase Kinase, domain 1"/>
    <property type="match status" value="1"/>
</dbReference>
<dbReference type="AlphaFoldDB" id="A0A0M2H3M3"/>
<dbReference type="Pfam" id="PF01636">
    <property type="entry name" value="APH"/>
    <property type="match status" value="1"/>
</dbReference>
<dbReference type="InterPro" id="IPR016259">
    <property type="entry name" value="Hygromycin-B_Kinase"/>
</dbReference>
<dbReference type="RefSeq" id="WP_245244297.1">
    <property type="nucleotide sequence ID" value="NZ_BAAAUP010000011.1"/>
</dbReference>
<protein>
    <submittedName>
        <fullName evidence="2">Phosphotransferase enzyme family protein</fullName>
    </submittedName>
</protein>
<evidence type="ECO:0000313" key="2">
    <source>
        <dbReference type="EMBL" id="KJL38955.1"/>
    </source>
</evidence>
<keyword evidence="3" id="KW-1185">Reference proteome</keyword>
<dbReference type="STRING" id="92835.RS81_02367"/>
<reference evidence="2 3" key="1">
    <citation type="submission" date="2015-02" db="EMBL/GenBank/DDBJ databases">
        <title>Draft genome sequences of ten Microbacterium spp. with emphasis on heavy metal contaminated environments.</title>
        <authorList>
            <person name="Corretto E."/>
        </authorList>
    </citation>
    <scope>NUCLEOTIDE SEQUENCE [LARGE SCALE GENOMIC DNA]</scope>
    <source>
        <strain evidence="2 3">DSM 12510</strain>
    </source>
</reference>
<dbReference type="PANTHER" id="PTHR21310">
    <property type="entry name" value="AMINOGLYCOSIDE PHOSPHOTRANSFERASE-RELATED-RELATED"/>
    <property type="match status" value="1"/>
</dbReference>
<dbReference type="InterPro" id="IPR011009">
    <property type="entry name" value="Kinase-like_dom_sf"/>
</dbReference>